<dbReference type="Pfam" id="PF02463">
    <property type="entry name" value="SMC_N"/>
    <property type="match status" value="1"/>
</dbReference>
<evidence type="ECO:0000259" key="9">
    <source>
        <dbReference type="Pfam" id="PF02463"/>
    </source>
</evidence>
<dbReference type="GO" id="GO:0005524">
    <property type="term" value="F:ATP binding"/>
    <property type="evidence" value="ECO:0007669"/>
    <property type="project" value="UniProtKB-UniRule"/>
</dbReference>
<feature type="coiled-coil region" evidence="7">
    <location>
        <begin position="765"/>
        <end position="806"/>
    </location>
</feature>
<comment type="domain">
    <text evidence="7">Contains large globular domains required for ATP hydrolysis at each terminus and a third globular domain forming a flexible hinge near the middle of the molecule. These domains are separated by coiled-coil structures.</text>
</comment>
<evidence type="ECO:0000256" key="2">
    <source>
        <dbReference type="ARBA" id="ARBA00022490"/>
    </source>
</evidence>
<comment type="function">
    <text evidence="7">Required for chromosome condensation and partitioning.</text>
</comment>
<evidence type="ECO:0000256" key="5">
    <source>
        <dbReference type="ARBA" id="ARBA00023054"/>
    </source>
</evidence>
<sequence length="1154" mass="122704">MKFAKLRLSGFKSFVEPTELLIREGLTGVVGPNGCGKSNLLEALRWVMGESSARSLRVAAGGSGMDDVIFAGTAKRPSRDLAEVRLMLDNRARRAPAEFNADEEIEVSRAIMRGEGSTYSLNGREVRLKDVQLLFADAATGAHSPALVSQGRVAAIINAKPQERRQLLEEAAGISGLNVRRREAELRLKAADANLVRLDDVMQASESQAQGLRRQAKSAQRYRDLSDRIRAAESGLLRLHWAVAIQSLQLAERDLRTADATLAEAVQEAARAATQQADAAAGIPAKRQAEAALAATVQRLSTERATLVAQRQGLLKRLQDLQQALDNAAQDSDRERARARDSAATQARLAEELEGQQAAKVEAEQAIAPQAIEVRASEQAATEAERALATAVEAHAALVAEARSVRAQAEAARGRSDRLEGERKRLLAELERLKAGGNGAQLDSQLAEAEAQLAARTADAEAAATAIARAEGEAQAARAAADVVERALASARTEVTSLEAEAAALERLRTAKQAPAQAAARAAISARPGFEAAAAAALGDDLNAALGAPEKPARHWLLVGVQQGDPALPEGCVPLGAEVTAPPELARRLAQVGVVTSAPDAATLKALKPGQRLVSRDGWLWRWDGFVAPPGGQATAVAEALAQDNRRREIADMLDAPRARLKAAEAELLGQKEALAKAQGAERQARGSRAEAERLKDQLSGRLQGLRAAQAQAAARASAMEASIERLSAEGASAAAESEQAAAAIAALPDATKAAEAVAAARSTAERARAVLAQARALAAGLERNLAESAARIARLQRELADWQARDRDAVATTEGLAARVDKLTAERAQLVAEPDALDARLNILDREIATAEAERAAAAEAVMAAELSQADLDRAARAAESRVADGREARATLVARTEQLREKVAELVADARERFGVPPSELDAPDGEDPAQLEQRLHAMRAERERIGVVNLRADIELAEIEATLAEQTRERQELETAINRLRGSIGTLNREGRARLMAAFAEVDAHFRELFVTLFGGGSAELTMVESDDPLEAGLEIRAQPPGKKLQSLSLLSGGEQALTAVALIFALFRTNPAPICVLDEVDAPLDDANVERFTRLLQHMADTTDTRFLIVTHNAVTMAAMHRLYGVTMGEPGVSQLVSVELREAEQLVAA</sequence>
<dbReference type="GO" id="GO:0016887">
    <property type="term" value="F:ATP hydrolysis activity"/>
    <property type="evidence" value="ECO:0007669"/>
    <property type="project" value="InterPro"/>
</dbReference>
<evidence type="ECO:0000256" key="3">
    <source>
        <dbReference type="ARBA" id="ARBA00022741"/>
    </source>
</evidence>
<protein>
    <recommendedName>
        <fullName evidence="7">Chromosome partition protein Smc</fullName>
    </recommendedName>
</protein>
<evidence type="ECO:0000256" key="7">
    <source>
        <dbReference type="HAMAP-Rule" id="MF_01894"/>
    </source>
</evidence>
<evidence type="ECO:0000256" key="1">
    <source>
        <dbReference type="ARBA" id="ARBA00004496"/>
    </source>
</evidence>
<proteinExistence type="inferred from homology"/>
<keyword evidence="5 7" id="KW-0175">Coiled coil</keyword>
<dbReference type="InterPro" id="IPR027417">
    <property type="entry name" value="P-loop_NTPase"/>
</dbReference>
<feature type="coiled-coil region" evidence="7">
    <location>
        <begin position="950"/>
        <end position="993"/>
    </location>
</feature>
<dbReference type="GO" id="GO:0005737">
    <property type="term" value="C:cytoplasm"/>
    <property type="evidence" value="ECO:0007669"/>
    <property type="project" value="UniProtKB-SubCell"/>
</dbReference>
<name>A0A501XE62_9SPHN</name>
<gene>
    <name evidence="7" type="primary">smc</name>
    <name evidence="10" type="ORF">FJQ54_17085</name>
</gene>
<dbReference type="GO" id="GO:0003677">
    <property type="term" value="F:DNA binding"/>
    <property type="evidence" value="ECO:0007669"/>
    <property type="project" value="UniProtKB-UniRule"/>
</dbReference>
<keyword evidence="4 7" id="KW-0067">ATP-binding</keyword>
<dbReference type="Gene3D" id="3.40.50.300">
    <property type="entry name" value="P-loop containing nucleotide triphosphate hydrolases"/>
    <property type="match status" value="2"/>
</dbReference>
<keyword evidence="2 7" id="KW-0963">Cytoplasm</keyword>
<dbReference type="InterPro" id="IPR011890">
    <property type="entry name" value="SMC_prok"/>
</dbReference>
<dbReference type="PIRSF" id="PIRSF005719">
    <property type="entry name" value="SMC"/>
    <property type="match status" value="1"/>
</dbReference>
<keyword evidence="3 7" id="KW-0547">Nucleotide-binding</keyword>
<comment type="subunit">
    <text evidence="7">Homodimer.</text>
</comment>
<dbReference type="GO" id="GO:0030261">
    <property type="term" value="P:chromosome condensation"/>
    <property type="evidence" value="ECO:0007669"/>
    <property type="project" value="InterPro"/>
</dbReference>
<dbReference type="GO" id="GO:0007062">
    <property type="term" value="P:sister chromatid cohesion"/>
    <property type="evidence" value="ECO:0007669"/>
    <property type="project" value="InterPro"/>
</dbReference>
<dbReference type="CDD" id="cd03278">
    <property type="entry name" value="ABC_SMC_barmotin"/>
    <property type="match status" value="1"/>
</dbReference>
<feature type="coiled-coil region" evidence="7">
    <location>
        <begin position="174"/>
        <end position="222"/>
    </location>
</feature>
<dbReference type="GO" id="GO:0006260">
    <property type="term" value="P:DNA replication"/>
    <property type="evidence" value="ECO:0007669"/>
    <property type="project" value="UniProtKB-UniRule"/>
</dbReference>
<accession>A0A501XE62</accession>
<dbReference type="InterPro" id="IPR024704">
    <property type="entry name" value="SMC"/>
</dbReference>
<feature type="compositionally biased region" description="Basic and acidic residues" evidence="8">
    <location>
        <begin position="331"/>
        <end position="341"/>
    </location>
</feature>
<dbReference type="AlphaFoldDB" id="A0A501XE62"/>
<keyword evidence="11" id="KW-1185">Reference proteome</keyword>
<comment type="similarity">
    <text evidence="7">Belongs to the SMC family.</text>
</comment>
<dbReference type="GO" id="GO:0007059">
    <property type="term" value="P:chromosome segregation"/>
    <property type="evidence" value="ECO:0007669"/>
    <property type="project" value="UniProtKB-UniRule"/>
</dbReference>
<dbReference type="SUPFAM" id="SSF52540">
    <property type="entry name" value="P-loop containing nucleoside triphosphate hydrolases"/>
    <property type="match status" value="1"/>
</dbReference>
<feature type="region of interest" description="Disordered" evidence="8">
    <location>
        <begin position="326"/>
        <end position="345"/>
    </location>
</feature>
<dbReference type="HAMAP" id="MF_01894">
    <property type="entry name" value="Smc_prok"/>
    <property type="match status" value="1"/>
</dbReference>
<feature type="coiled-coil region" evidence="7">
    <location>
        <begin position="460"/>
        <end position="508"/>
    </location>
</feature>
<feature type="domain" description="RecF/RecN/SMC N-terminal" evidence="9">
    <location>
        <begin position="4"/>
        <end position="1138"/>
    </location>
</feature>
<keyword evidence="6 7" id="KW-0238">DNA-binding</keyword>
<comment type="caution">
    <text evidence="10">The sequence shown here is derived from an EMBL/GenBank/DDBJ whole genome shotgun (WGS) entry which is preliminary data.</text>
</comment>
<reference evidence="10 11" key="1">
    <citation type="submission" date="2019-06" db="EMBL/GenBank/DDBJ databases">
        <authorList>
            <person name="Lee I."/>
            <person name="Jang G.I."/>
            <person name="Hwang C.Y."/>
        </authorList>
    </citation>
    <scope>NUCLEOTIDE SEQUENCE [LARGE SCALE GENOMIC DNA]</scope>
    <source>
        <strain evidence="10 11">PAMC 28131</strain>
    </source>
</reference>
<feature type="coiled-coil region" evidence="7">
    <location>
        <begin position="402"/>
        <end position="436"/>
    </location>
</feature>
<feature type="coiled-coil region" evidence="7">
    <location>
        <begin position="661"/>
        <end position="709"/>
    </location>
</feature>
<evidence type="ECO:0000256" key="6">
    <source>
        <dbReference type="ARBA" id="ARBA00023125"/>
    </source>
</evidence>
<evidence type="ECO:0000256" key="4">
    <source>
        <dbReference type="ARBA" id="ARBA00022840"/>
    </source>
</evidence>
<feature type="binding site" evidence="7">
    <location>
        <begin position="32"/>
        <end position="39"/>
    </location>
    <ligand>
        <name>ATP</name>
        <dbReference type="ChEBI" id="CHEBI:30616"/>
    </ligand>
</feature>
<evidence type="ECO:0000313" key="11">
    <source>
        <dbReference type="Proteomes" id="UP000319897"/>
    </source>
</evidence>
<dbReference type="RefSeq" id="WP_140929611.1">
    <property type="nucleotide sequence ID" value="NZ_VFSU01000034.1"/>
</dbReference>
<dbReference type="OrthoDB" id="9808768at2"/>
<dbReference type="EMBL" id="VFSU01000034">
    <property type="protein sequence ID" value="TPE58759.1"/>
    <property type="molecule type" value="Genomic_DNA"/>
</dbReference>
<evidence type="ECO:0000256" key="8">
    <source>
        <dbReference type="SAM" id="MobiDB-lite"/>
    </source>
</evidence>
<evidence type="ECO:0000313" key="10">
    <source>
        <dbReference type="EMBL" id="TPE58759.1"/>
    </source>
</evidence>
<dbReference type="PANTHER" id="PTHR43977">
    <property type="entry name" value="STRUCTURAL MAINTENANCE OF CHROMOSOMES PROTEIN 3"/>
    <property type="match status" value="1"/>
</dbReference>
<comment type="subcellular location">
    <subcellularLocation>
        <location evidence="1 7">Cytoplasm</location>
    </subcellularLocation>
</comment>
<dbReference type="InterPro" id="IPR003395">
    <property type="entry name" value="RecF/RecN/SMC_N"/>
</dbReference>
<organism evidence="10 11">
    <name type="scientific">Sandaracinobacter neustonicus</name>
    <dbReference type="NCBI Taxonomy" id="1715348"/>
    <lineage>
        <taxon>Bacteria</taxon>
        <taxon>Pseudomonadati</taxon>
        <taxon>Pseudomonadota</taxon>
        <taxon>Alphaproteobacteria</taxon>
        <taxon>Sphingomonadales</taxon>
        <taxon>Sphingosinicellaceae</taxon>
        <taxon>Sandaracinobacter</taxon>
    </lineage>
</organism>
<dbReference type="FunFam" id="3.40.50.300:FF:000901">
    <property type="entry name" value="Chromosome partition protein Smc"/>
    <property type="match status" value="1"/>
</dbReference>
<dbReference type="Proteomes" id="UP000319897">
    <property type="component" value="Unassembled WGS sequence"/>
</dbReference>